<organism evidence="2 3">
    <name type="scientific">Batrachochytrium salamandrivorans</name>
    <dbReference type="NCBI Taxonomy" id="1357716"/>
    <lineage>
        <taxon>Eukaryota</taxon>
        <taxon>Fungi</taxon>
        <taxon>Fungi incertae sedis</taxon>
        <taxon>Chytridiomycota</taxon>
        <taxon>Chytridiomycota incertae sedis</taxon>
        <taxon>Chytridiomycetes</taxon>
        <taxon>Rhizophydiales</taxon>
        <taxon>Rhizophydiales incertae sedis</taxon>
        <taxon>Batrachochytrium</taxon>
    </lineage>
</organism>
<name>A0ABQ8FC55_9FUNG</name>
<keyword evidence="3" id="KW-1185">Reference proteome</keyword>
<feature type="chain" id="PRO_5046620319" evidence="1">
    <location>
        <begin position="19"/>
        <end position="184"/>
    </location>
</feature>
<reference evidence="2 3" key="1">
    <citation type="submission" date="2021-02" db="EMBL/GenBank/DDBJ databases">
        <title>Variation within the Batrachochytrium salamandrivorans European outbreak.</title>
        <authorList>
            <person name="Kelly M."/>
            <person name="Pasmans F."/>
            <person name="Shea T.P."/>
            <person name="Munoz J.F."/>
            <person name="Carranza S."/>
            <person name="Cuomo C.A."/>
            <person name="Martel A."/>
        </authorList>
    </citation>
    <scope>NUCLEOTIDE SEQUENCE [LARGE SCALE GENOMIC DNA]</scope>
    <source>
        <strain evidence="2 3">AMFP18/2</strain>
    </source>
</reference>
<evidence type="ECO:0000256" key="1">
    <source>
        <dbReference type="SAM" id="SignalP"/>
    </source>
</evidence>
<evidence type="ECO:0000313" key="3">
    <source>
        <dbReference type="Proteomes" id="UP001648503"/>
    </source>
</evidence>
<comment type="caution">
    <text evidence="2">The sequence shown here is derived from an EMBL/GenBank/DDBJ whole genome shotgun (WGS) entry which is preliminary data.</text>
</comment>
<dbReference type="Proteomes" id="UP001648503">
    <property type="component" value="Unassembled WGS sequence"/>
</dbReference>
<gene>
    <name evidence="2" type="ORF">BASA50_005645</name>
</gene>
<protein>
    <submittedName>
        <fullName evidence="2">Uncharacterized protein</fullName>
    </submittedName>
</protein>
<sequence length="184" mass="20716">MKVRVLVAAAMVITSINAGGDGGFLSCLGISCRSGSESSSYKWSRRTRLKPIKKDPKCHPIVEELHTSREKLDALDHRFRTHAPDFHKLMMGEITKGKKGKKHNLNPREIQKYIEANPEAIPGLREIKVESISLKEGHLGIWEKLLGNDCPTGGLKRLSPENMEKEGHFLDWYDNNGMDIFGDH</sequence>
<feature type="signal peptide" evidence="1">
    <location>
        <begin position="1"/>
        <end position="18"/>
    </location>
</feature>
<dbReference type="EMBL" id="JAFCIX010000280">
    <property type="protein sequence ID" value="KAH6595712.1"/>
    <property type="molecule type" value="Genomic_DNA"/>
</dbReference>
<evidence type="ECO:0000313" key="2">
    <source>
        <dbReference type="EMBL" id="KAH6595712.1"/>
    </source>
</evidence>
<dbReference type="PROSITE" id="PS51257">
    <property type="entry name" value="PROKAR_LIPOPROTEIN"/>
    <property type="match status" value="1"/>
</dbReference>
<proteinExistence type="predicted"/>
<keyword evidence="1" id="KW-0732">Signal</keyword>
<accession>A0ABQ8FC55</accession>